<feature type="compositionally biased region" description="Low complexity" evidence="1">
    <location>
        <begin position="42"/>
        <end position="53"/>
    </location>
</feature>
<gene>
    <name evidence="2" type="ORF">C2845_PM14G06460</name>
</gene>
<sequence length="102" mass="11056">MLRVPPRLLAPRIRTPTAVGPSRRSSSSHPARRSPPQLPPSAAACRLTRLRAPPLAPCPPHPPRSGHAMAVEPRRTPPIPVPSHGRLDAARRERGGERRCDG</sequence>
<name>A0A3L6PSP3_PANMI</name>
<dbReference type="EMBL" id="PQIB02000016">
    <property type="protein sequence ID" value="RLM62209.1"/>
    <property type="molecule type" value="Genomic_DNA"/>
</dbReference>
<feature type="region of interest" description="Disordered" evidence="1">
    <location>
        <begin position="1"/>
        <end position="102"/>
    </location>
</feature>
<dbReference type="Proteomes" id="UP000275267">
    <property type="component" value="Unassembled WGS sequence"/>
</dbReference>
<evidence type="ECO:0000313" key="3">
    <source>
        <dbReference type="Proteomes" id="UP000275267"/>
    </source>
</evidence>
<organism evidence="2 3">
    <name type="scientific">Panicum miliaceum</name>
    <name type="common">Proso millet</name>
    <name type="synonym">Broomcorn millet</name>
    <dbReference type="NCBI Taxonomy" id="4540"/>
    <lineage>
        <taxon>Eukaryota</taxon>
        <taxon>Viridiplantae</taxon>
        <taxon>Streptophyta</taxon>
        <taxon>Embryophyta</taxon>
        <taxon>Tracheophyta</taxon>
        <taxon>Spermatophyta</taxon>
        <taxon>Magnoliopsida</taxon>
        <taxon>Liliopsida</taxon>
        <taxon>Poales</taxon>
        <taxon>Poaceae</taxon>
        <taxon>PACMAD clade</taxon>
        <taxon>Panicoideae</taxon>
        <taxon>Panicodae</taxon>
        <taxon>Paniceae</taxon>
        <taxon>Panicinae</taxon>
        <taxon>Panicum</taxon>
        <taxon>Panicum sect. Panicum</taxon>
    </lineage>
</organism>
<feature type="compositionally biased region" description="Pro residues" evidence="1">
    <location>
        <begin position="54"/>
        <end position="63"/>
    </location>
</feature>
<dbReference type="AlphaFoldDB" id="A0A3L6PSP3"/>
<protein>
    <submittedName>
        <fullName evidence="2">Uncharacterized protein</fullName>
    </submittedName>
</protein>
<reference evidence="3" key="1">
    <citation type="journal article" date="2019" name="Nat. Commun.">
        <title>The genome of broomcorn millet.</title>
        <authorList>
            <person name="Zou C."/>
            <person name="Miki D."/>
            <person name="Li D."/>
            <person name="Tang Q."/>
            <person name="Xiao L."/>
            <person name="Rajput S."/>
            <person name="Deng P."/>
            <person name="Jia W."/>
            <person name="Huang R."/>
            <person name="Zhang M."/>
            <person name="Sun Y."/>
            <person name="Hu J."/>
            <person name="Fu X."/>
            <person name="Schnable P.S."/>
            <person name="Li F."/>
            <person name="Zhang H."/>
            <person name="Feng B."/>
            <person name="Zhu X."/>
            <person name="Liu R."/>
            <person name="Schnable J.C."/>
            <person name="Zhu J.-K."/>
            <person name="Zhang H."/>
        </authorList>
    </citation>
    <scope>NUCLEOTIDE SEQUENCE [LARGE SCALE GENOMIC DNA]</scope>
</reference>
<accession>A0A3L6PSP3</accession>
<keyword evidence="3" id="KW-1185">Reference proteome</keyword>
<comment type="caution">
    <text evidence="2">The sequence shown here is derived from an EMBL/GenBank/DDBJ whole genome shotgun (WGS) entry which is preliminary data.</text>
</comment>
<evidence type="ECO:0000256" key="1">
    <source>
        <dbReference type="SAM" id="MobiDB-lite"/>
    </source>
</evidence>
<evidence type="ECO:0000313" key="2">
    <source>
        <dbReference type="EMBL" id="RLM62209.1"/>
    </source>
</evidence>
<feature type="compositionally biased region" description="Basic and acidic residues" evidence="1">
    <location>
        <begin position="85"/>
        <end position="102"/>
    </location>
</feature>
<proteinExistence type="predicted"/>